<feature type="compositionally biased region" description="Polar residues" evidence="1">
    <location>
        <begin position="192"/>
        <end position="210"/>
    </location>
</feature>
<feature type="compositionally biased region" description="Basic and acidic residues" evidence="1">
    <location>
        <begin position="46"/>
        <end position="58"/>
    </location>
</feature>
<keyword evidence="3" id="KW-1185">Reference proteome</keyword>
<feature type="compositionally biased region" description="Polar residues" evidence="1">
    <location>
        <begin position="316"/>
        <end position="358"/>
    </location>
</feature>
<evidence type="ECO:0000313" key="3">
    <source>
        <dbReference type="Proteomes" id="UP000759537"/>
    </source>
</evidence>
<protein>
    <submittedName>
        <fullName evidence="2">Uncharacterized protein</fullName>
    </submittedName>
</protein>
<accession>A0A9P5MV53</accession>
<sequence length="809" mass="84464">MAATQPSPNNLKERIAALQQCNGAPSPTPSSTSTPRDASLTPPRGSLRDKIAKFERKGGVPIPRSSFGMGAPPPEDASNTKSRELYGNRVAALGKGRPTAPGNSGHRAVSSPATPLVSPSSRTSPDGNPAKSAANLTPNSTRPASSSTPPLLSSSPGPTVRLDGPLDVADESDEVQETSGQLAVEPQLESLAVTQDAESLEPSNSTTKPTVSIGHQAPAISSPPSPAARVATPITRVNVASTPVGANSSDGAPTKAASIIYEASPIPSESLTQERPPVSTPNSTVSSVQAHISVEQVPVKEATSNANSRGVRLDRPSQSGSLAIPSTHSDASSVTQLPSSSIITSTDSLKESSTSITSDAAIPNRNKSDLLPSSNSTSAPTVSFPSTISSTVSRASGDLDDFITMSPPPVAEPGRRSFSAVVHRGDSDNCSDSRHSTTSRTSTITPRPSSSSFKTGTDGGVVRSKRNFKHLGAVAADPPPSPGLGDFGTGELAALLQEAAWLEQRLSDETVSLTVPSALGEEWQKVEKSVPLSATNAAQATTRPPAVATSARTKGRGLTLNSSVLARSKDSPIRSSPSTPSFQAHPDASPTAPRFSRGRKYFSLRTALRGPRLSVSSEMSSDDSALVATPPSPSFDFAMQHATQGHSNDSMSIRSMFSIRSNKSGKSESAPGSLRLSPRRSVARASSFAERLLNRATKTKSMLEDPDDVIPERTPMLPPIIPETPGSLLSITSISPSSKIESPFDRDIFDAFPNVPSEIPQRPAYLFPVPPRTASPVEQGFRRSSAVGISASQNGSHDKTGWQRTRQEP</sequence>
<organism evidence="2 3">
    <name type="scientific">Russula ochroleuca</name>
    <dbReference type="NCBI Taxonomy" id="152965"/>
    <lineage>
        <taxon>Eukaryota</taxon>
        <taxon>Fungi</taxon>
        <taxon>Dikarya</taxon>
        <taxon>Basidiomycota</taxon>
        <taxon>Agaricomycotina</taxon>
        <taxon>Agaricomycetes</taxon>
        <taxon>Russulales</taxon>
        <taxon>Russulaceae</taxon>
        <taxon>Russula</taxon>
    </lineage>
</organism>
<feature type="compositionally biased region" description="Polar residues" evidence="1">
    <location>
        <begin position="371"/>
        <end position="394"/>
    </location>
</feature>
<reference evidence="2" key="2">
    <citation type="journal article" date="2020" name="Nat. Commun.">
        <title>Large-scale genome sequencing of mycorrhizal fungi provides insights into the early evolution of symbiotic traits.</title>
        <authorList>
            <person name="Miyauchi S."/>
            <person name="Kiss E."/>
            <person name="Kuo A."/>
            <person name="Drula E."/>
            <person name="Kohler A."/>
            <person name="Sanchez-Garcia M."/>
            <person name="Morin E."/>
            <person name="Andreopoulos B."/>
            <person name="Barry K.W."/>
            <person name="Bonito G."/>
            <person name="Buee M."/>
            <person name="Carver A."/>
            <person name="Chen C."/>
            <person name="Cichocki N."/>
            <person name="Clum A."/>
            <person name="Culley D."/>
            <person name="Crous P.W."/>
            <person name="Fauchery L."/>
            <person name="Girlanda M."/>
            <person name="Hayes R.D."/>
            <person name="Keri Z."/>
            <person name="LaButti K."/>
            <person name="Lipzen A."/>
            <person name="Lombard V."/>
            <person name="Magnuson J."/>
            <person name="Maillard F."/>
            <person name="Murat C."/>
            <person name="Nolan M."/>
            <person name="Ohm R.A."/>
            <person name="Pangilinan J."/>
            <person name="Pereira M.F."/>
            <person name="Perotto S."/>
            <person name="Peter M."/>
            <person name="Pfister S."/>
            <person name="Riley R."/>
            <person name="Sitrit Y."/>
            <person name="Stielow J.B."/>
            <person name="Szollosi G."/>
            <person name="Zifcakova L."/>
            <person name="Stursova M."/>
            <person name="Spatafora J.W."/>
            <person name="Tedersoo L."/>
            <person name="Vaario L.M."/>
            <person name="Yamada A."/>
            <person name="Yan M."/>
            <person name="Wang P."/>
            <person name="Xu J."/>
            <person name="Bruns T."/>
            <person name="Baldrian P."/>
            <person name="Vilgalys R."/>
            <person name="Dunand C."/>
            <person name="Henrissat B."/>
            <person name="Grigoriev I.V."/>
            <person name="Hibbett D."/>
            <person name="Nagy L.G."/>
            <person name="Martin F.M."/>
        </authorList>
    </citation>
    <scope>NUCLEOTIDE SEQUENCE</scope>
    <source>
        <strain evidence="2">Prilba</strain>
    </source>
</reference>
<dbReference type="Proteomes" id="UP000759537">
    <property type="component" value="Unassembled WGS sequence"/>
</dbReference>
<gene>
    <name evidence="2" type="ORF">DFH94DRAFT_50194</name>
</gene>
<feature type="region of interest" description="Disordered" evidence="1">
    <location>
        <begin position="660"/>
        <end position="681"/>
    </location>
</feature>
<evidence type="ECO:0000313" key="2">
    <source>
        <dbReference type="EMBL" id="KAF8479324.1"/>
    </source>
</evidence>
<dbReference type="AlphaFoldDB" id="A0A9P5MV53"/>
<evidence type="ECO:0000256" key="1">
    <source>
        <dbReference type="SAM" id="MobiDB-lite"/>
    </source>
</evidence>
<reference evidence="2" key="1">
    <citation type="submission" date="2019-10" db="EMBL/GenBank/DDBJ databases">
        <authorList>
            <consortium name="DOE Joint Genome Institute"/>
            <person name="Kuo A."/>
            <person name="Miyauchi S."/>
            <person name="Kiss E."/>
            <person name="Drula E."/>
            <person name="Kohler A."/>
            <person name="Sanchez-Garcia M."/>
            <person name="Andreopoulos B."/>
            <person name="Barry K.W."/>
            <person name="Bonito G."/>
            <person name="Buee M."/>
            <person name="Carver A."/>
            <person name="Chen C."/>
            <person name="Cichocki N."/>
            <person name="Clum A."/>
            <person name="Culley D."/>
            <person name="Crous P.W."/>
            <person name="Fauchery L."/>
            <person name="Girlanda M."/>
            <person name="Hayes R."/>
            <person name="Keri Z."/>
            <person name="LaButti K."/>
            <person name="Lipzen A."/>
            <person name="Lombard V."/>
            <person name="Magnuson J."/>
            <person name="Maillard F."/>
            <person name="Morin E."/>
            <person name="Murat C."/>
            <person name="Nolan M."/>
            <person name="Ohm R."/>
            <person name="Pangilinan J."/>
            <person name="Pereira M."/>
            <person name="Perotto S."/>
            <person name="Peter M."/>
            <person name="Riley R."/>
            <person name="Sitrit Y."/>
            <person name="Stielow B."/>
            <person name="Szollosi G."/>
            <person name="Zifcakova L."/>
            <person name="Stursova M."/>
            <person name="Spatafora J.W."/>
            <person name="Tedersoo L."/>
            <person name="Vaario L.-M."/>
            <person name="Yamada A."/>
            <person name="Yan M."/>
            <person name="Wang P."/>
            <person name="Xu J."/>
            <person name="Bruns T."/>
            <person name="Baldrian P."/>
            <person name="Vilgalys R."/>
            <person name="Henrissat B."/>
            <person name="Grigoriev I.V."/>
            <person name="Hibbett D."/>
            <person name="Nagy L.G."/>
            <person name="Martin F.M."/>
        </authorList>
    </citation>
    <scope>NUCLEOTIDE SEQUENCE</scope>
    <source>
        <strain evidence="2">Prilba</strain>
    </source>
</reference>
<comment type="caution">
    <text evidence="2">The sequence shown here is derived from an EMBL/GenBank/DDBJ whole genome shotgun (WGS) entry which is preliminary data.</text>
</comment>
<feature type="compositionally biased region" description="Low complexity" evidence="1">
    <location>
        <begin position="137"/>
        <end position="159"/>
    </location>
</feature>
<feature type="region of interest" description="Disordered" evidence="1">
    <location>
        <begin position="534"/>
        <end position="596"/>
    </location>
</feature>
<feature type="compositionally biased region" description="Polar residues" evidence="1">
    <location>
        <begin position="111"/>
        <end position="126"/>
    </location>
</feature>
<feature type="compositionally biased region" description="Basic and acidic residues" evidence="1">
    <location>
        <begin position="423"/>
        <end position="435"/>
    </location>
</feature>
<feature type="compositionally biased region" description="Low complexity" evidence="1">
    <location>
        <begin position="436"/>
        <end position="452"/>
    </location>
</feature>
<dbReference type="EMBL" id="WHVB01000010">
    <property type="protein sequence ID" value="KAF8479324.1"/>
    <property type="molecule type" value="Genomic_DNA"/>
</dbReference>
<feature type="compositionally biased region" description="Basic and acidic residues" evidence="1">
    <location>
        <begin position="796"/>
        <end position="809"/>
    </location>
</feature>
<dbReference type="OrthoDB" id="3237291at2759"/>
<feature type="compositionally biased region" description="Low complexity" evidence="1">
    <location>
        <begin position="276"/>
        <end position="288"/>
    </location>
</feature>
<feature type="region of interest" description="Disordered" evidence="1">
    <location>
        <begin position="265"/>
        <end position="461"/>
    </location>
</feature>
<name>A0A9P5MV53_9AGAM</name>
<feature type="compositionally biased region" description="Polar residues" evidence="1">
    <location>
        <begin position="573"/>
        <end position="582"/>
    </location>
</feature>
<feature type="region of interest" description="Disordered" evidence="1">
    <location>
        <begin position="20"/>
        <end position="228"/>
    </location>
</feature>
<proteinExistence type="predicted"/>
<feature type="region of interest" description="Disordered" evidence="1">
    <location>
        <begin position="760"/>
        <end position="809"/>
    </location>
</feature>